<dbReference type="RefSeq" id="WP_378588283.1">
    <property type="nucleotide sequence ID" value="NZ_JBHSKD010000007.1"/>
</dbReference>
<dbReference type="PANTHER" id="PTHR11592:SF78">
    <property type="entry name" value="GLUTATHIONE PEROXIDASE"/>
    <property type="match status" value="1"/>
</dbReference>
<evidence type="ECO:0000259" key="5">
    <source>
        <dbReference type="PROSITE" id="PS51352"/>
    </source>
</evidence>
<dbReference type="CDD" id="cd00340">
    <property type="entry name" value="GSH_Peroxidase"/>
    <property type="match status" value="1"/>
</dbReference>
<feature type="domain" description="Thioredoxin" evidence="5">
    <location>
        <begin position="1"/>
        <end position="159"/>
    </location>
</feature>
<keyword evidence="3 4" id="KW-0560">Oxidoreductase</keyword>
<dbReference type="PANTHER" id="PTHR11592">
    <property type="entry name" value="GLUTATHIONE PEROXIDASE"/>
    <property type="match status" value="1"/>
</dbReference>
<dbReference type="InterPro" id="IPR000889">
    <property type="entry name" value="Glutathione_peroxidase"/>
</dbReference>
<keyword evidence="7" id="KW-1185">Reference proteome</keyword>
<dbReference type="PROSITE" id="PS51355">
    <property type="entry name" value="GLUTATHIONE_PEROXID_3"/>
    <property type="match status" value="1"/>
</dbReference>
<dbReference type="Pfam" id="PF00255">
    <property type="entry name" value="GSHPx"/>
    <property type="match status" value="1"/>
</dbReference>
<protein>
    <recommendedName>
        <fullName evidence="4">Glutathione peroxidase</fullName>
    </recommendedName>
</protein>
<dbReference type="PROSITE" id="PS00460">
    <property type="entry name" value="GLUTATHIONE_PEROXID_1"/>
    <property type="match status" value="1"/>
</dbReference>
<evidence type="ECO:0000256" key="2">
    <source>
        <dbReference type="ARBA" id="ARBA00022559"/>
    </source>
</evidence>
<evidence type="ECO:0000256" key="4">
    <source>
        <dbReference type="RuleBase" id="RU000499"/>
    </source>
</evidence>
<dbReference type="InterPro" id="IPR029759">
    <property type="entry name" value="GPX_AS"/>
</dbReference>
<dbReference type="SUPFAM" id="SSF52833">
    <property type="entry name" value="Thioredoxin-like"/>
    <property type="match status" value="1"/>
</dbReference>
<dbReference type="PIRSF" id="PIRSF000303">
    <property type="entry name" value="Glutathion_perox"/>
    <property type="match status" value="1"/>
</dbReference>
<dbReference type="PROSITE" id="PS51352">
    <property type="entry name" value="THIOREDOXIN_2"/>
    <property type="match status" value="1"/>
</dbReference>
<evidence type="ECO:0000313" key="7">
    <source>
        <dbReference type="Proteomes" id="UP001596087"/>
    </source>
</evidence>
<name>A0ABW0BGY4_9ACTN</name>
<comment type="caution">
    <text evidence="6">The sequence shown here is derived from an EMBL/GenBank/DDBJ whole genome shotgun (WGS) entry which is preliminary data.</text>
</comment>
<dbReference type="Proteomes" id="UP001596087">
    <property type="component" value="Unassembled WGS sequence"/>
</dbReference>
<dbReference type="Gene3D" id="3.40.30.10">
    <property type="entry name" value="Glutaredoxin"/>
    <property type="match status" value="1"/>
</dbReference>
<dbReference type="GO" id="GO:0004601">
    <property type="term" value="F:peroxidase activity"/>
    <property type="evidence" value="ECO:0007669"/>
    <property type="project" value="UniProtKB-KW"/>
</dbReference>
<gene>
    <name evidence="6" type="ORF">ACFPGP_06065</name>
</gene>
<evidence type="ECO:0000313" key="6">
    <source>
        <dbReference type="EMBL" id="MFC5176228.1"/>
    </source>
</evidence>
<reference evidence="7" key="1">
    <citation type="journal article" date="2019" name="Int. J. Syst. Evol. Microbiol.">
        <title>The Global Catalogue of Microorganisms (GCM) 10K type strain sequencing project: providing services to taxonomists for standard genome sequencing and annotation.</title>
        <authorList>
            <consortium name="The Broad Institute Genomics Platform"/>
            <consortium name="The Broad Institute Genome Sequencing Center for Infectious Disease"/>
            <person name="Wu L."/>
            <person name="Ma J."/>
        </authorList>
    </citation>
    <scope>NUCLEOTIDE SEQUENCE [LARGE SCALE GENOMIC DNA]</scope>
    <source>
        <strain evidence="7">DFY41</strain>
    </source>
</reference>
<sequence length="159" mass="17497">MNTLGDFSARALDGTDRDLGEYDGQVVLVVNTATQCGFTGQLPGLQRLQDDYADRGFTVLGFPSDQFKQEPLADEEMAATCQRNYGVTFPMFAKVNVNGRDAHPVYRWLRAQKKGVLGGRVNWNFTKFLVGRDGRVVARYGPSTEPSAIADDIEKALAS</sequence>
<dbReference type="InterPro" id="IPR013766">
    <property type="entry name" value="Thioredoxin_domain"/>
</dbReference>
<dbReference type="EMBL" id="JBHSKD010000007">
    <property type="protein sequence ID" value="MFC5176228.1"/>
    <property type="molecule type" value="Genomic_DNA"/>
</dbReference>
<proteinExistence type="inferred from homology"/>
<dbReference type="PRINTS" id="PR01011">
    <property type="entry name" value="GLUTPROXDASE"/>
</dbReference>
<organism evidence="6 7">
    <name type="scientific">Nocardioides taihuensis</name>
    <dbReference type="NCBI Taxonomy" id="1835606"/>
    <lineage>
        <taxon>Bacteria</taxon>
        <taxon>Bacillati</taxon>
        <taxon>Actinomycetota</taxon>
        <taxon>Actinomycetes</taxon>
        <taxon>Propionibacteriales</taxon>
        <taxon>Nocardioidaceae</taxon>
        <taxon>Nocardioides</taxon>
    </lineage>
</organism>
<accession>A0ABW0BGY4</accession>
<evidence type="ECO:0000256" key="3">
    <source>
        <dbReference type="ARBA" id="ARBA00023002"/>
    </source>
</evidence>
<comment type="similarity">
    <text evidence="1 4">Belongs to the glutathione peroxidase family.</text>
</comment>
<dbReference type="InterPro" id="IPR036249">
    <property type="entry name" value="Thioredoxin-like_sf"/>
</dbReference>
<evidence type="ECO:0000256" key="1">
    <source>
        <dbReference type="ARBA" id="ARBA00006926"/>
    </source>
</evidence>
<keyword evidence="2 4" id="KW-0575">Peroxidase</keyword>